<organism evidence="2 3">
    <name type="scientific">Pisolithus microcarpus 441</name>
    <dbReference type="NCBI Taxonomy" id="765257"/>
    <lineage>
        <taxon>Eukaryota</taxon>
        <taxon>Fungi</taxon>
        <taxon>Dikarya</taxon>
        <taxon>Basidiomycota</taxon>
        <taxon>Agaricomycotina</taxon>
        <taxon>Agaricomycetes</taxon>
        <taxon>Agaricomycetidae</taxon>
        <taxon>Boletales</taxon>
        <taxon>Sclerodermatineae</taxon>
        <taxon>Pisolithaceae</taxon>
        <taxon>Pisolithus</taxon>
    </lineage>
</organism>
<sequence>TMAKEDYLQVPTLNVDGSNWLYYKAQVEWAVGLKGLTDHLSGLDAKPEDPLKGKDSSWKPTVAEQKLVSKYPTKFKEWSKDDGTVKQVIAASLLESLFLQVQKEETVKNVWDTLTNLFQNHSHVVTIDLHCKLQETCCNEKGDLHAHFDKLHSLHSDRAGLDNHEQMILFDSGASRHMSSYCSQFLDYKPIIPKPITAADNHTFLAIGKGDLMIS</sequence>
<dbReference type="STRING" id="765257.A0A0C9ZK92"/>
<protein>
    <recommendedName>
        <fullName evidence="1">Retrovirus-related Pol polyprotein from transposon TNT 1-94-like beta-barrel domain-containing protein</fullName>
    </recommendedName>
</protein>
<gene>
    <name evidence="2" type="ORF">PISMIDRAFT_32751</name>
</gene>
<dbReference type="InterPro" id="IPR054722">
    <property type="entry name" value="PolX-like_BBD"/>
</dbReference>
<proteinExistence type="predicted"/>
<dbReference type="Pfam" id="PF14223">
    <property type="entry name" value="Retrotran_gag_2"/>
    <property type="match status" value="1"/>
</dbReference>
<reference evidence="3" key="2">
    <citation type="submission" date="2015-01" db="EMBL/GenBank/DDBJ databases">
        <title>Evolutionary Origins and Diversification of the Mycorrhizal Mutualists.</title>
        <authorList>
            <consortium name="DOE Joint Genome Institute"/>
            <consortium name="Mycorrhizal Genomics Consortium"/>
            <person name="Kohler A."/>
            <person name="Kuo A."/>
            <person name="Nagy L.G."/>
            <person name="Floudas D."/>
            <person name="Copeland A."/>
            <person name="Barry K.W."/>
            <person name="Cichocki N."/>
            <person name="Veneault-Fourrey C."/>
            <person name="LaButti K."/>
            <person name="Lindquist E.A."/>
            <person name="Lipzen A."/>
            <person name="Lundell T."/>
            <person name="Morin E."/>
            <person name="Murat C."/>
            <person name="Riley R."/>
            <person name="Ohm R."/>
            <person name="Sun H."/>
            <person name="Tunlid A."/>
            <person name="Henrissat B."/>
            <person name="Grigoriev I.V."/>
            <person name="Hibbett D.S."/>
            <person name="Martin F."/>
        </authorList>
    </citation>
    <scope>NUCLEOTIDE SEQUENCE [LARGE SCALE GENOMIC DNA]</scope>
    <source>
        <strain evidence="3">441</strain>
    </source>
</reference>
<name>A0A0C9ZK92_9AGAM</name>
<dbReference type="Pfam" id="PF22936">
    <property type="entry name" value="Pol_BBD"/>
    <property type="match status" value="1"/>
</dbReference>
<dbReference type="Proteomes" id="UP000054018">
    <property type="component" value="Unassembled WGS sequence"/>
</dbReference>
<dbReference type="EMBL" id="KN833702">
    <property type="protein sequence ID" value="KIK26374.1"/>
    <property type="molecule type" value="Genomic_DNA"/>
</dbReference>
<keyword evidence="3" id="KW-1185">Reference proteome</keyword>
<dbReference type="HOGENOM" id="CLU_078575_0_1_1"/>
<feature type="non-terminal residue" evidence="2">
    <location>
        <position position="215"/>
    </location>
</feature>
<dbReference type="OrthoDB" id="3251181at2759"/>
<dbReference type="AlphaFoldDB" id="A0A0C9ZK92"/>
<evidence type="ECO:0000313" key="2">
    <source>
        <dbReference type="EMBL" id="KIK26374.1"/>
    </source>
</evidence>
<feature type="non-terminal residue" evidence="2">
    <location>
        <position position="1"/>
    </location>
</feature>
<feature type="domain" description="Retrovirus-related Pol polyprotein from transposon TNT 1-94-like beta-barrel" evidence="1">
    <location>
        <begin position="169"/>
        <end position="214"/>
    </location>
</feature>
<evidence type="ECO:0000313" key="3">
    <source>
        <dbReference type="Proteomes" id="UP000054018"/>
    </source>
</evidence>
<accession>A0A0C9ZK92</accession>
<reference evidence="2 3" key="1">
    <citation type="submission" date="2014-04" db="EMBL/GenBank/DDBJ databases">
        <authorList>
            <consortium name="DOE Joint Genome Institute"/>
            <person name="Kuo A."/>
            <person name="Kohler A."/>
            <person name="Costa M.D."/>
            <person name="Nagy L.G."/>
            <person name="Floudas D."/>
            <person name="Copeland A."/>
            <person name="Barry K.W."/>
            <person name="Cichocki N."/>
            <person name="Veneault-Fourrey C."/>
            <person name="LaButti K."/>
            <person name="Lindquist E.A."/>
            <person name="Lipzen A."/>
            <person name="Lundell T."/>
            <person name="Morin E."/>
            <person name="Murat C."/>
            <person name="Sun H."/>
            <person name="Tunlid A."/>
            <person name="Henrissat B."/>
            <person name="Grigoriev I.V."/>
            <person name="Hibbett D.S."/>
            <person name="Martin F."/>
            <person name="Nordberg H.P."/>
            <person name="Cantor M.N."/>
            <person name="Hua S.X."/>
        </authorList>
    </citation>
    <scope>NUCLEOTIDE SEQUENCE [LARGE SCALE GENOMIC DNA]</scope>
    <source>
        <strain evidence="2 3">441</strain>
    </source>
</reference>
<evidence type="ECO:0000259" key="1">
    <source>
        <dbReference type="Pfam" id="PF22936"/>
    </source>
</evidence>